<keyword evidence="2 7" id="KW-0699">rRNA-binding</keyword>
<dbReference type="PRINTS" id="PR00974">
    <property type="entry name" value="RIBOSOMALS18"/>
</dbReference>
<evidence type="ECO:0000256" key="5">
    <source>
        <dbReference type="ARBA" id="ARBA00023274"/>
    </source>
</evidence>
<comment type="similarity">
    <text evidence="1 7 8">Belongs to the bacterial ribosomal protein bS18 family.</text>
</comment>
<proteinExistence type="inferred from homology"/>
<dbReference type="Pfam" id="PF01084">
    <property type="entry name" value="Ribosomal_S18"/>
    <property type="match status" value="1"/>
</dbReference>
<evidence type="ECO:0000313" key="9">
    <source>
        <dbReference type="EMBL" id="OFW34769.1"/>
    </source>
</evidence>
<evidence type="ECO:0000256" key="3">
    <source>
        <dbReference type="ARBA" id="ARBA00022884"/>
    </source>
</evidence>
<comment type="subunit">
    <text evidence="7">Part of the 30S ribosomal subunit. Forms a tight heterodimer with protein bS6.</text>
</comment>
<evidence type="ECO:0000256" key="7">
    <source>
        <dbReference type="HAMAP-Rule" id="MF_00270"/>
    </source>
</evidence>
<evidence type="ECO:0000256" key="8">
    <source>
        <dbReference type="RuleBase" id="RU003910"/>
    </source>
</evidence>
<dbReference type="GO" id="GO:0022627">
    <property type="term" value="C:cytosolic small ribosomal subunit"/>
    <property type="evidence" value="ECO:0007669"/>
    <property type="project" value="TreeGrafter"/>
</dbReference>
<comment type="caution">
    <text evidence="9">The sequence shown here is derived from an EMBL/GenBank/DDBJ whole genome shotgun (WGS) entry which is preliminary data.</text>
</comment>
<dbReference type="EMBL" id="MELI01000032">
    <property type="protein sequence ID" value="OFW34769.1"/>
    <property type="molecule type" value="Genomic_DNA"/>
</dbReference>
<dbReference type="AlphaFoldDB" id="A0A1F2UP66"/>
<reference evidence="9 10" key="1">
    <citation type="journal article" date="2016" name="Nat. Commun.">
        <title>Thousands of microbial genomes shed light on interconnected biogeochemical processes in an aquifer system.</title>
        <authorList>
            <person name="Anantharaman K."/>
            <person name="Brown C.T."/>
            <person name="Hug L.A."/>
            <person name="Sharon I."/>
            <person name="Castelle C.J."/>
            <person name="Probst A.J."/>
            <person name="Thomas B.C."/>
            <person name="Singh A."/>
            <person name="Wilkins M.J."/>
            <person name="Karaoz U."/>
            <person name="Brodie E.L."/>
            <person name="Williams K.H."/>
            <person name="Hubbard S.S."/>
            <person name="Banfield J.F."/>
        </authorList>
    </citation>
    <scope>NUCLEOTIDE SEQUENCE [LARGE SCALE GENOMIC DNA]</scope>
</reference>
<comment type="function">
    <text evidence="7">Binds as a heterodimer with protein bS6 to the central domain of the 16S rRNA, where it helps stabilize the platform of the 30S subunit.</text>
</comment>
<dbReference type="Gene3D" id="4.10.640.10">
    <property type="entry name" value="Ribosomal protein S18"/>
    <property type="match status" value="1"/>
</dbReference>
<keyword evidence="5 7" id="KW-0687">Ribonucleoprotein</keyword>
<evidence type="ECO:0000256" key="2">
    <source>
        <dbReference type="ARBA" id="ARBA00022730"/>
    </source>
</evidence>
<dbReference type="PANTHER" id="PTHR13479">
    <property type="entry name" value="30S RIBOSOMAL PROTEIN S18"/>
    <property type="match status" value="1"/>
</dbReference>
<sequence length="76" mass="9126">MADYVRKPRRKYCGFCKDKIDYIDFKDTNLLRRFMSDRGKIRPRRVTGTCAQHQRDLSIAIKRAREMALIPYSQKQ</sequence>
<keyword evidence="4 7" id="KW-0689">Ribosomal protein</keyword>
<protein>
    <recommendedName>
        <fullName evidence="6 7">Small ribosomal subunit protein bS18</fullName>
    </recommendedName>
</protein>
<organism evidence="9 10">
    <name type="scientific">Candidatus Aquicultor primus</name>
    <dbReference type="NCBI Taxonomy" id="1797195"/>
    <lineage>
        <taxon>Bacteria</taxon>
        <taxon>Bacillati</taxon>
        <taxon>Actinomycetota</taxon>
        <taxon>Candidatus Aquicultoria</taxon>
        <taxon>Candidatus Aquicultorales</taxon>
        <taxon>Candidatus Aquicultoraceae</taxon>
        <taxon>Candidatus Aquicultor</taxon>
    </lineage>
</organism>
<dbReference type="FunFam" id="4.10.640.10:FF:000004">
    <property type="entry name" value="30S ribosomal protein S18"/>
    <property type="match status" value="1"/>
</dbReference>
<dbReference type="SUPFAM" id="SSF46911">
    <property type="entry name" value="Ribosomal protein S18"/>
    <property type="match status" value="1"/>
</dbReference>
<evidence type="ECO:0000256" key="6">
    <source>
        <dbReference type="ARBA" id="ARBA00035141"/>
    </source>
</evidence>
<keyword evidence="3 7" id="KW-0694">RNA-binding</keyword>
<dbReference type="InterPro" id="IPR036870">
    <property type="entry name" value="Ribosomal_bS18_sf"/>
</dbReference>
<evidence type="ECO:0000256" key="1">
    <source>
        <dbReference type="ARBA" id="ARBA00005589"/>
    </source>
</evidence>
<dbReference type="GO" id="GO:0003735">
    <property type="term" value="F:structural constituent of ribosome"/>
    <property type="evidence" value="ECO:0007669"/>
    <property type="project" value="InterPro"/>
</dbReference>
<dbReference type="InterPro" id="IPR018275">
    <property type="entry name" value="Ribosomal_bS18_CS"/>
</dbReference>
<dbReference type="InterPro" id="IPR001648">
    <property type="entry name" value="Ribosomal_bS18"/>
</dbReference>
<dbReference type="GO" id="GO:0006412">
    <property type="term" value="P:translation"/>
    <property type="evidence" value="ECO:0007669"/>
    <property type="project" value="UniProtKB-UniRule"/>
</dbReference>
<accession>A0A1F2UP66</accession>
<dbReference type="PROSITE" id="PS00057">
    <property type="entry name" value="RIBOSOMAL_S18"/>
    <property type="match status" value="1"/>
</dbReference>
<name>A0A1F2UP66_9ACTN</name>
<dbReference type="GO" id="GO:0070181">
    <property type="term" value="F:small ribosomal subunit rRNA binding"/>
    <property type="evidence" value="ECO:0007669"/>
    <property type="project" value="TreeGrafter"/>
</dbReference>
<evidence type="ECO:0000313" key="10">
    <source>
        <dbReference type="Proteomes" id="UP000178086"/>
    </source>
</evidence>
<dbReference type="PANTHER" id="PTHR13479:SF40">
    <property type="entry name" value="SMALL RIBOSOMAL SUBUNIT PROTEIN BS18M"/>
    <property type="match status" value="1"/>
</dbReference>
<dbReference type="Proteomes" id="UP000178086">
    <property type="component" value="Unassembled WGS sequence"/>
</dbReference>
<evidence type="ECO:0000256" key="4">
    <source>
        <dbReference type="ARBA" id="ARBA00022980"/>
    </source>
</evidence>
<dbReference type="NCBIfam" id="TIGR00165">
    <property type="entry name" value="S18"/>
    <property type="match status" value="1"/>
</dbReference>
<dbReference type="HAMAP" id="MF_00270">
    <property type="entry name" value="Ribosomal_bS18"/>
    <property type="match status" value="1"/>
</dbReference>
<gene>
    <name evidence="7" type="primary">rpsR</name>
    <name evidence="9" type="ORF">A2074_04730</name>
</gene>